<feature type="region of interest" description="Disordered" evidence="1">
    <location>
        <begin position="40"/>
        <end position="95"/>
    </location>
</feature>
<dbReference type="EMBL" id="KR029601">
    <property type="protein sequence ID" value="AKH48200.1"/>
    <property type="molecule type" value="Genomic_DNA"/>
</dbReference>
<reference evidence="2" key="1">
    <citation type="journal article" date="2015" name="Front. Microbiol.">
        <title>Combining genomic sequencing methods to explore viral diversity and reveal potential virus-host interactions.</title>
        <authorList>
            <person name="Chow C.E."/>
            <person name="Winget D.M."/>
            <person name="White R.A.III."/>
            <person name="Hallam S.J."/>
            <person name="Suttle C.A."/>
        </authorList>
    </citation>
    <scope>NUCLEOTIDE SEQUENCE</scope>
    <source>
        <strain evidence="2">Oxic1_6</strain>
    </source>
</reference>
<name>A0A0F7L8E7_9VIRU</name>
<organism evidence="2">
    <name type="scientific">uncultured marine virus</name>
    <dbReference type="NCBI Taxonomy" id="186617"/>
    <lineage>
        <taxon>Viruses</taxon>
        <taxon>environmental samples</taxon>
    </lineage>
</organism>
<protein>
    <submittedName>
        <fullName evidence="2">ExsB protein</fullName>
    </submittedName>
</protein>
<feature type="compositionally biased region" description="Low complexity" evidence="1">
    <location>
        <begin position="85"/>
        <end position="95"/>
    </location>
</feature>
<accession>A0A0F7L8E7</accession>
<reference evidence="2" key="2">
    <citation type="submission" date="2015-03" db="EMBL/GenBank/DDBJ databases">
        <authorList>
            <person name="Chow C.-E.T."/>
            <person name="Winget D.M."/>
            <person name="White R.A.III."/>
            <person name="Hallam S.J."/>
            <person name="Suttle C.A."/>
        </authorList>
    </citation>
    <scope>NUCLEOTIDE SEQUENCE</scope>
    <source>
        <strain evidence="2">Oxic1_6</strain>
    </source>
</reference>
<evidence type="ECO:0000256" key="1">
    <source>
        <dbReference type="SAM" id="MobiDB-lite"/>
    </source>
</evidence>
<sequence>MTRCEGRRDDLSRSPLWWDGFHPLSRPRLARRPLSRGGSLRLWAASRSPRTRRRSPHRSGSDGTSDDCAGPRHWQGFPDRRGWRAGRSWRGPAGSEQGFAARCWLGSRRAR</sequence>
<evidence type="ECO:0000313" key="2">
    <source>
        <dbReference type="EMBL" id="AKH48200.1"/>
    </source>
</evidence>
<proteinExistence type="predicted"/>